<dbReference type="AlphaFoldDB" id="A0A951QN82"/>
<gene>
    <name evidence="2" type="ORF">KME60_16035</name>
</gene>
<feature type="compositionally biased region" description="Basic and acidic residues" evidence="1">
    <location>
        <begin position="8"/>
        <end position="40"/>
    </location>
</feature>
<feature type="region of interest" description="Disordered" evidence="1">
    <location>
        <begin position="1"/>
        <end position="40"/>
    </location>
</feature>
<evidence type="ECO:0000313" key="2">
    <source>
        <dbReference type="EMBL" id="MBW4668883.1"/>
    </source>
</evidence>
<dbReference type="EMBL" id="JAHHGZ010000016">
    <property type="protein sequence ID" value="MBW4668883.1"/>
    <property type="molecule type" value="Genomic_DNA"/>
</dbReference>
<accession>A0A951QN82</accession>
<reference evidence="2" key="1">
    <citation type="submission" date="2021-05" db="EMBL/GenBank/DDBJ databases">
        <authorList>
            <person name="Pietrasiak N."/>
            <person name="Ward R."/>
            <person name="Stajich J.E."/>
            <person name="Kurbessoian T."/>
        </authorList>
    </citation>
    <scope>NUCLEOTIDE SEQUENCE</scope>
    <source>
        <strain evidence="2">GSE-NOS-MK-12-04C</strain>
    </source>
</reference>
<dbReference type="Proteomes" id="UP000729701">
    <property type="component" value="Unassembled WGS sequence"/>
</dbReference>
<proteinExistence type="predicted"/>
<reference evidence="2" key="2">
    <citation type="journal article" date="2022" name="Microbiol. Resour. Announc.">
        <title>Metagenome Sequencing to Explore Phylogenomics of Terrestrial Cyanobacteria.</title>
        <authorList>
            <person name="Ward R.D."/>
            <person name="Stajich J.E."/>
            <person name="Johansen J.R."/>
            <person name="Huntemann M."/>
            <person name="Clum A."/>
            <person name="Foster B."/>
            <person name="Foster B."/>
            <person name="Roux S."/>
            <person name="Palaniappan K."/>
            <person name="Varghese N."/>
            <person name="Mukherjee S."/>
            <person name="Reddy T.B.K."/>
            <person name="Daum C."/>
            <person name="Copeland A."/>
            <person name="Chen I.A."/>
            <person name="Ivanova N.N."/>
            <person name="Kyrpides N.C."/>
            <person name="Shapiro N."/>
            <person name="Eloe-Fadrosh E.A."/>
            <person name="Pietrasiak N."/>
        </authorList>
    </citation>
    <scope>NUCLEOTIDE SEQUENCE</scope>
    <source>
        <strain evidence="2">GSE-NOS-MK-12-04C</strain>
    </source>
</reference>
<comment type="caution">
    <text evidence="2">The sequence shown here is derived from an EMBL/GenBank/DDBJ whole genome shotgun (WGS) entry which is preliminary data.</text>
</comment>
<protein>
    <submittedName>
        <fullName evidence="2">Uncharacterized protein</fullName>
    </submittedName>
</protein>
<evidence type="ECO:0000256" key="1">
    <source>
        <dbReference type="SAM" id="MobiDB-lite"/>
    </source>
</evidence>
<evidence type="ECO:0000313" key="3">
    <source>
        <dbReference type="Proteomes" id="UP000729701"/>
    </source>
</evidence>
<organism evidence="2 3">
    <name type="scientific">Cyanomargarita calcarea GSE-NOS-MK-12-04C</name>
    <dbReference type="NCBI Taxonomy" id="2839659"/>
    <lineage>
        <taxon>Bacteria</taxon>
        <taxon>Bacillati</taxon>
        <taxon>Cyanobacteriota</taxon>
        <taxon>Cyanophyceae</taxon>
        <taxon>Nostocales</taxon>
        <taxon>Cyanomargaritaceae</taxon>
        <taxon>Cyanomargarita</taxon>
    </lineage>
</organism>
<name>A0A951QN82_9CYAN</name>
<sequence length="60" mass="7254">MTSFISNEGRRKKEEGRRKKEEGRRKKEEGRRKKEEGRRKKEVCICICEFRPQLKTGDLD</sequence>